<dbReference type="InterPro" id="IPR045316">
    <property type="entry name" value="Msc2-like"/>
</dbReference>
<dbReference type="Gene3D" id="1.20.1510.10">
    <property type="entry name" value="Cation efflux protein transmembrane domain"/>
    <property type="match status" value="1"/>
</dbReference>
<evidence type="ECO:0000256" key="1">
    <source>
        <dbReference type="ARBA" id="ARBA00004141"/>
    </source>
</evidence>
<dbReference type="GO" id="GO:1904257">
    <property type="term" value="P:zinc ion import into Golgi lumen"/>
    <property type="evidence" value="ECO:0007669"/>
    <property type="project" value="TreeGrafter"/>
</dbReference>
<name>A0A6A6P1P1_9PEZI</name>
<feature type="transmembrane region" description="Helical" evidence="6">
    <location>
        <begin position="388"/>
        <end position="408"/>
    </location>
</feature>
<evidence type="ECO:0000256" key="4">
    <source>
        <dbReference type="ARBA" id="ARBA00022989"/>
    </source>
</evidence>
<keyword evidence="5 6" id="KW-0472">Membrane</keyword>
<reference evidence="8" key="1">
    <citation type="journal article" date="2020" name="Stud. Mycol.">
        <title>101 Dothideomycetes genomes: a test case for predicting lifestyles and emergence of pathogens.</title>
        <authorList>
            <person name="Haridas S."/>
            <person name="Albert R."/>
            <person name="Binder M."/>
            <person name="Bloem J."/>
            <person name="Labutti K."/>
            <person name="Salamov A."/>
            <person name="Andreopoulos B."/>
            <person name="Baker S."/>
            <person name="Barry K."/>
            <person name="Bills G."/>
            <person name="Bluhm B."/>
            <person name="Cannon C."/>
            <person name="Castanera R."/>
            <person name="Culley D."/>
            <person name="Daum C."/>
            <person name="Ezra D."/>
            <person name="Gonzalez J."/>
            <person name="Henrissat B."/>
            <person name="Kuo A."/>
            <person name="Liang C."/>
            <person name="Lipzen A."/>
            <person name="Lutzoni F."/>
            <person name="Magnuson J."/>
            <person name="Mondo S."/>
            <person name="Nolan M."/>
            <person name="Ohm R."/>
            <person name="Pangilinan J."/>
            <person name="Park H.-J."/>
            <person name="Ramirez L."/>
            <person name="Alfaro M."/>
            <person name="Sun H."/>
            <person name="Tritt A."/>
            <person name="Yoshinaga Y."/>
            <person name="Zwiers L.-H."/>
            <person name="Turgeon B."/>
            <person name="Goodwin S."/>
            <person name="Spatafora J."/>
            <person name="Crous P."/>
            <person name="Grigoriev I."/>
        </authorList>
    </citation>
    <scope>NUCLEOTIDE SEQUENCE</scope>
    <source>
        <strain evidence="8">ATCC 16933</strain>
    </source>
</reference>
<evidence type="ECO:0000256" key="5">
    <source>
        <dbReference type="ARBA" id="ARBA00023136"/>
    </source>
</evidence>
<keyword evidence="6" id="KW-0406">Ion transport</keyword>
<feature type="compositionally biased region" description="Pro residues" evidence="7">
    <location>
        <begin position="1"/>
        <end position="20"/>
    </location>
</feature>
<evidence type="ECO:0000313" key="8">
    <source>
        <dbReference type="EMBL" id="KAF2457876.1"/>
    </source>
</evidence>
<feature type="compositionally biased region" description="Low complexity" evidence="7">
    <location>
        <begin position="309"/>
        <end position="320"/>
    </location>
</feature>
<dbReference type="AlphaFoldDB" id="A0A6A6P1P1"/>
<evidence type="ECO:0000256" key="3">
    <source>
        <dbReference type="ARBA" id="ARBA00022692"/>
    </source>
</evidence>
<feature type="compositionally biased region" description="Gly residues" evidence="7">
    <location>
        <begin position="60"/>
        <end position="75"/>
    </location>
</feature>
<evidence type="ECO:0000256" key="6">
    <source>
        <dbReference type="RuleBase" id="RU369017"/>
    </source>
</evidence>
<dbReference type="InterPro" id="IPR027469">
    <property type="entry name" value="Cation_efflux_TMD_sf"/>
</dbReference>
<dbReference type="Proteomes" id="UP000799766">
    <property type="component" value="Unassembled WGS sequence"/>
</dbReference>
<dbReference type="GO" id="GO:0006882">
    <property type="term" value="P:intracellular zinc ion homeostasis"/>
    <property type="evidence" value="ECO:0007669"/>
    <property type="project" value="InterPro"/>
</dbReference>
<dbReference type="OrthoDB" id="5382797at2759"/>
<dbReference type="GO" id="GO:0005385">
    <property type="term" value="F:zinc ion transmembrane transporter activity"/>
    <property type="evidence" value="ECO:0007669"/>
    <property type="project" value="UniProtKB-UniRule"/>
</dbReference>
<dbReference type="EMBL" id="MU001679">
    <property type="protein sequence ID" value="KAF2457876.1"/>
    <property type="molecule type" value="Genomic_DNA"/>
</dbReference>
<keyword evidence="2 6" id="KW-0813">Transport</keyword>
<sequence length="554" mass="56631">MASPNMPLPVPPRTPTPPPEDQANAAADTAKPQEITIPEYNPDALSPMSAGFPPRSFGASLGGRLGGGGGAGAGGSPLSPLSPMSVYSPMSIGGSSDGGGGAGGSPSVPLSAGSVISAGGAPNPFNFQTVQYTAGRPSAATKSDLGRRRGHKYKHSSVSHQIFLEPPPGRAPLQLPASLPMPTARECWRSMSREQTLRAAWCFCHLTVALLVQQGAHGSLAVAALSRLLFFDSVGAFLCVIVDVGGNFEIWKRSSVQWPFGLERLEVVVGLGMAVALAFLGLDIISHNLNHLLAHRGGHAPHMTHAHDGSPAPGTGPTSPLDGAGGPAHADRVSPGSVDLAALAAIVATLTSALALRNHARVGRVMRLDSALLAALPLPPLLANPSHLLTLSCSALLLLLPLLSVGVYAWLDAALAGVMAAAMVALGGRLGARLASILLMSYGAGGGGKGVEAVLDEVRRDESIVEVQEAKFWQVHYGLCQANLKIRVKAGAAAGTADGDQDAVVNRVREKVESLVRNRLGGGYGRGSGGVRWEVSTQVAVDTSGAGGAGTKGD</sequence>
<feature type="transmembrane region" description="Helical" evidence="6">
    <location>
        <begin position="414"/>
        <end position="432"/>
    </location>
</feature>
<dbReference type="GO" id="GO:0005794">
    <property type="term" value="C:Golgi apparatus"/>
    <property type="evidence" value="ECO:0007669"/>
    <property type="project" value="TreeGrafter"/>
</dbReference>
<feature type="region of interest" description="Disordered" evidence="7">
    <location>
        <begin position="1"/>
        <end position="82"/>
    </location>
</feature>
<feature type="region of interest" description="Disordered" evidence="7">
    <location>
        <begin position="300"/>
        <end position="332"/>
    </location>
</feature>
<evidence type="ECO:0000313" key="9">
    <source>
        <dbReference type="Proteomes" id="UP000799766"/>
    </source>
</evidence>
<feature type="transmembrane region" description="Helical" evidence="6">
    <location>
        <begin position="340"/>
        <end position="357"/>
    </location>
</feature>
<comment type="caution">
    <text evidence="6">Lacks conserved residue(s) required for the propagation of feature annotation.</text>
</comment>
<keyword evidence="3 6" id="KW-0812">Transmembrane</keyword>
<feature type="transmembrane region" description="Helical" evidence="6">
    <location>
        <begin position="267"/>
        <end position="285"/>
    </location>
</feature>
<dbReference type="GO" id="GO:0031410">
    <property type="term" value="C:cytoplasmic vesicle"/>
    <property type="evidence" value="ECO:0007669"/>
    <property type="project" value="TreeGrafter"/>
</dbReference>
<comment type="function">
    <text evidence="6">Functions as a zinc transporter.</text>
</comment>
<comment type="subcellular location">
    <subcellularLocation>
        <location evidence="6">Endoplasmic reticulum membrane</location>
        <topology evidence="6">Multi-pass membrane protein</topology>
    </subcellularLocation>
    <subcellularLocation>
        <location evidence="1">Membrane</location>
        <topology evidence="1">Multi-pass membrane protein</topology>
    </subcellularLocation>
</comment>
<evidence type="ECO:0000256" key="2">
    <source>
        <dbReference type="ARBA" id="ARBA00022448"/>
    </source>
</evidence>
<evidence type="ECO:0000256" key="7">
    <source>
        <dbReference type="SAM" id="MobiDB-lite"/>
    </source>
</evidence>
<keyword evidence="4 6" id="KW-1133">Transmembrane helix</keyword>
<protein>
    <recommendedName>
        <fullName evidence="6">Zinc transporter</fullName>
    </recommendedName>
</protein>
<comment type="similarity">
    <text evidence="6">Belongs to the cation diffusion facilitator (CDF) transporter (TC 2.A.4) family. SLC30A subfamily.</text>
</comment>
<feature type="transmembrane region" description="Helical" evidence="6">
    <location>
        <begin position="228"/>
        <end position="246"/>
    </location>
</feature>
<proteinExistence type="inferred from homology"/>
<dbReference type="PANTHER" id="PTHR45755">
    <property type="match status" value="1"/>
</dbReference>
<dbReference type="GO" id="GO:0005789">
    <property type="term" value="C:endoplasmic reticulum membrane"/>
    <property type="evidence" value="ECO:0007669"/>
    <property type="project" value="UniProtKB-SubCell"/>
</dbReference>
<accession>A0A6A6P1P1</accession>
<gene>
    <name evidence="8" type="ORF">BDY21DRAFT_302965</name>
</gene>
<organism evidence="8 9">
    <name type="scientific">Lineolata rhizophorae</name>
    <dbReference type="NCBI Taxonomy" id="578093"/>
    <lineage>
        <taxon>Eukaryota</taxon>
        <taxon>Fungi</taxon>
        <taxon>Dikarya</taxon>
        <taxon>Ascomycota</taxon>
        <taxon>Pezizomycotina</taxon>
        <taxon>Dothideomycetes</taxon>
        <taxon>Dothideomycetes incertae sedis</taxon>
        <taxon>Lineolatales</taxon>
        <taxon>Lineolataceae</taxon>
        <taxon>Lineolata</taxon>
    </lineage>
</organism>
<dbReference type="PANTHER" id="PTHR45755:SF5">
    <property type="entry name" value="ZINC TRANSPORTER"/>
    <property type="match status" value="1"/>
</dbReference>
<keyword evidence="6" id="KW-0256">Endoplasmic reticulum</keyword>
<keyword evidence="9" id="KW-1185">Reference proteome</keyword>